<dbReference type="EMBL" id="JBHLWN010000004">
    <property type="protein sequence ID" value="MFC0210972.1"/>
    <property type="molecule type" value="Genomic_DNA"/>
</dbReference>
<organism evidence="1 2">
    <name type="scientific">Paenibacillus chartarius</name>
    <dbReference type="NCBI Taxonomy" id="747481"/>
    <lineage>
        <taxon>Bacteria</taxon>
        <taxon>Bacillati</taxon>
        <taxon>Bacillota</taxon>
        <taxon>Bacilli</taxon>
        <taxon>Bacillales</taxon>
        <taxon>Paenibacillaceae</taxon>
        <taxon>Paenibacillus</taxon>
    </lineage>
</organism>
<sequence length="235" mass="26992">MNKNDEQQFLLTMVQRAEADSVIVRIQPQIIIVVRIREDSRRNVSAKVMQTIECVYEVTDERFEITLLSDAIADGGGQRKFKFFQRFIEKLCGGWRVQFFQSFGSTTSLMIDRVRRMLLINADVLRMPYRSLMKLIGRLPEMIGIALKSVKSTVDGFTVPQSVKSQSASDNAYIVLVASEKGLLFPPDFILTASEWTMRVTATDTELCISASRRRWIHRGLWLHCPSMLIRLPQR</sequence>
<evidence type="ECO:0000313" key="1">
    <source>
        <dbReference type="EMBL" id="MFC0210972.1"/>
    </source>
</evidence>
<dbReference type="RefSeq" id="WP_377467608.1">
    <property type="nucleotide sequence ID" value="NZ_JBHLWN010000004.1"/>
</dbReference>
<proteinExistence type="predicted"/>
<comment type="caution">
    <text evidence="1">The sequence shown here is derived from an EMBL/GenBank/DDBJ whole genome shotgun (WGS) entry which is preliminary data.</text>
</comment>
<dbReference type="Proteomes" id="UP001589776">
    <property type="component" value="Unassembled WGS sequence"/>
</dbReference>
<keyword evidence="2" id="KW-1185">Reference proteome</keyword>
<name>A0ABV6DEA0_9BACL</name>
<protein>
    <submittedName>
        <fullName evidence="1">Uncharacterized protein</fullName>
    </submittedName>
</protein>
<accession>A0ABV6DEA0</accession>
<reference evidence="1 2" key="1">
    <citation type="submission" date="2024-09" db="EMBL/GenBank/DDBJ databases">
        <authorList>
            <person name="Sun Q."/>
            <person name="Mori K."/>
        </authorList>
    </citation>
    <scope>NUCLEOTIDE SEQUENCE [LARGE SCALE GENOMIC DNA]</scope>
    <source>
        <strain evidence="1 2">CCM 7759</strain>
    </source>
</reference>
<evidence type="ECO:0000313" key="2">
    <source>
        <dbReference type="Proteomes" id="UP001589776"/>
    </source>
</evidence>
<gene>
    <name evidence="1" type="ORF">ACFFK0_00685</name>
</gene>